<evidence type="ECO:0000256" key="4">
    <source>
        <dbReference type="ARBA" id="ARBA00022692"/>
    </source>
</evidence>
<comment type="similarity">
    <text evidence="2">Belongs to the major facilitator superfamily. Sugar transporter (TC 2.A.1.1) family.</text>
</comment>
<dbReference type="GO" id="GO:0016020">
    <property type="term" value="C:membrane"/>
    <property type="evidence" value="ECO:0007669"/>
    <property type="project" value="UniProtKB-SubCell"/>
</dbReference>
<feature type="transmembrane region" description="Helical" evidence="7">
    <location>
        <begin position="111"/>
        <end position="128"/>
    </location>
</feature>
<comment type="subcellular location">
    <subcellularLocation>
        <location evidence="1">Membrane</location>
        <topology evidence="1">Multi-pass membrane protein</topology>
    </subcellularLocation>
</comment>
<organism evidence="9 10">
    <name type="scientific">Clitoria ternatea</name>
    <name type="common">Butterfly pea</name>
    <dbReference type="NCBI Taxonomy" id="43366"/>
    <lineage>
        <taxon>Eukaryota</taxon>
        <taxon>Viridiplantae</taxon>
        <taxon>Streptophyta</taxon>
        <taxon>Embryophyta</taxon>
        <taxon>Tracheophyta</taxon>
        <taxon>Spermatophyta</taxon>
        <taxon>Magnoliopsida</taxon>
        <taxon>eudicotyledons</taxon>
        <taxon>Gunneridae</taxon>
        <taxon>Pentapetalae</taxon>
        <taxon>rosids</taxon>
        <taxon>fabids</taxon>
        <taxon>Fabales</taxon>
        <taxon>Fabaceae</taxon>
        <taxon>Papilionoideae</taxon>
        <taxon>50 kb inversion clade</taxon>
        <taxon>NPAAA clade</taxon>
        <taxon>indigoferoid/millettioid clade</taxon>
        <taxon>Phaseoleae</taxon>
        <taxon>Clitoria</taxon>
    </lineage>
</organism>
<keyword evidence="5 7" id="KW-1133">Transmembrane helix</keyword>
<dbReference type="PANTHER" id="PTHR23500">
    <property type="entry name" value="SOLUTE CARRIER FAMILY 2, FACILITATED GLUCOSE TRANSPORTER"/>
    <property type="match status" value="1"/>
</dbReference>
<feature type="domain" description="Major facilitator superfamily (MFS) profile" evidence="8">
    <location>
        <begin position="1"/>
        <end position="165"/>
    </location>
</feature>
<feature type="transmembrane region" description="Helical" evidence="7">
    <location>
        <begin position="140"/>
        <end position="161"/>
    </location>
</feature>
<dbReference type="InterPro" id="IPR020846">
    <property type="entry name" value="MFS_dom"/>
</dbReference>
<sequence length="195" mass="22318">MPGVIMTNVGEEKEYPGKLTMRVFTTCVVAAFGGLIFGYDLGISGGVMSMDPFLKKFFPDVYEKESNMEASDNQYCKFDSFNVSISMIFTFFIALGWLVPSEIFPLELRSTAQSLNVSISMIFTFFIAQVFTTMLCHMKFGLFIFFAFFVFVMTIFIYKLLPETKGVPIEEMFVVWQKHPYWKKFVKPAPAEDSV</sequence>
<evidence type="ECO:0000256" key="2">
    <source>
        <dbReference type="ARBA" id="ARBA00010992"/>
    </source>
</evidence>
<reference evidence="9 10" key="1">
    <citation type="submission" date="2024-01" db="EMBL/GenBank/DDBJ databases">
        <title>The genomes of 5 underutilized Papilionoideae crops provide insights into root nodulation and disease resistance.</title>
        <authorList>
            <person name="Yuan L."/>
        </authorList>
    </citation>
    <scope>NUCLEOTIDE SEQUENCE [LARGE SCALE GENOMIC DNA]</scope>
    <source>
        <strain evidence="9">LY-2023</strain>
        <tissue evidence="9">Leaf</tissue>
    </source>
</reference>
<dbReference type="GO" id="GO:0015144">
    <property type="term" value="F:carbohydrate transmembrane transporter activity"/>
    <property type="evidence" value="ECO:0007669"/>
    <property type="project" value="InterPro"/>
</dbReference>
<evidence type="ECO:0000256" key="6">
    <source>
        <dbReference type="ARBA" id="ARBA00023136"/>
    </source>
</evidence>
<dbReference type="InterPro" id="IPR036259">
    <property type="entry name" value="MFS_trans_sf"/>
</dbReference>
<dbReference type="Pfam" id="PF00083">
    <property type="entry name" value="Sugar_tr"/>
    <property type="match status" value="2"/>
</dbReference>
<evidence type="ECO:0000256" key="3">
    <source>
        <dbReference type="ARBA" id="ARBA00022448"/>
    </source>
</evidence>
<accession>A0AAN9PME3</accession>
<dbReference type="PROSITE" id="PS50850">
    <property type="entry name" value="MFS"/>
    <property type="match status" value="1"/>
</dbReference>
<evidence type="ECO:0000313" key="10">
    <source>
        <dbReference type="Proteomes" id="UP001359559"/>
    </source>
</evidence>
<dbReference type="AlphaFoldDB" id="A0AAN9PME3"/>
<evidence type="ECO:0000256" key="1">
    <source>
        <dbReference type="ARBA" id="ARBA00004141"/>
    </source>
</evidence>
<dbReference type="Gene3D" id="1.20.1250.20">
    <property type="entry name" value="MFS general substrate transporter like domains"/>
    <property type="match status" value="1"/>
</dbReference>
<evidence type="ECO:0000313" key="9">
    <source>
        <dbReference type="EMBL" id="KAK7303168.1"/>
    </source>
</evidence>
<feature type="transmembrane region" description="Helical" evidence="7">
    <location>
        <begin position="20"/>
        <end position="41"/>
    </location>
</feature>
<dbReference type="SUPFAM" id="SSF103473">
    <property type="entry name" value="MFS general substrate transporter"/>
    <property type="match status" value="1"/>
</dbReference>
<dbReference type="Proteomes" id="UP001359559">
    <property type="component" value="Unassembled WGS sequence"/>
</dbReference>
<proteinExistence type="inferred from homology"/>
<evidence type="ECO:0000259" key="8">
    <source>
        <dbReference type="PROSITE" id="PS50850"/>
    </source>
</evidence>
<keyword evidence="10" id="KW-1185">Reference proteome</keyword>
<dbReference type="InterPro" id="IPR005828">
    <property type="entry name" value="MFS_sugar_transport-like"/>
</dbReference>
<name>A0AAN9PME3_CLITE</name>
<evidence type="ECO:0000256" key="7">
    <source>
        <dbReference type="SAM" id="Phobius"/>
    </source>
</evidence>
<keyword evidence="4 7" id="KW-0812">Transmembrane</keyword>
<dbReference type="EMBL" id="JAYKXN010000003">
    <property type="protein sequence ID" value="KAK7303168.1"/>
    <property type="molecule type" value="Genomic_DNA"/>
</dbReference>
<comment type="caution">
    <text evidence="9">The sequence shown here is derived from an EMBL/GenBank/DDBJ whole genome shotgun (WGS) entry which is preliminary data.</text>
</comment>
<dbReference type="PANTHER" id="PTHR23500:SF477">
    <property type="entry name" value="MAJOR FACILITATOR SUPERFAMILY (MFS) PROFILE DOMAIN-CONTAINING PROTEIN"/>
    <property type="match status" value="1"/>
</dbReference>
<evidence type="ECO:0000256" key="5">
    <source>
        <dbReference type="ARBA" id="ARBA00022989"/>
    </source>
</evidence>
<dbReference type="InterPro" id="IPR045262">
    <property type="entry name" value="STP/PLT_plant"/>
</dbReference>
<keyword evidence="3" id="KW-0813">Transport</keyword>
<gene>
    <name evidence="9" type="ORF">RJT34_14070</name>
</gene>
<protein>
    <recommendedName>
        <fullName evidence="8">Major facilitator superfamily (MFS) profile domain-containing protein</fullName>
    </recommendedName>
</protein>
<feature type="transmembrane region" description="Helical" evidence="7">
    <location>
        <begin position="81"/>
        <end position="99"/>
    </location>
</feature>
<keyword evidence="6 7" id="KW-0472">Membrane</keyword>